<accession>A0A9X2PX61</accession>
<comment type="caution">
    <text evidence="2">Lacks conserved residue(s) required for the propagation of feature annotation.</text>
</comment>
<keyword evidence="2" id="KW-0028">Amino-acid biosynthesis</keyword>
<dbReference type="PANTHER" id="PTHR32268:SF11">
    <property type="entry name" value="HOMOSERINE O-ACETYLTRANSFERASE"/>
    <property type="match status" value="1"/>
</dbReference>
<keyword evidence="2 5" id="KW-0012">Acyltransferase</keyword>
<comment type="caution">
    <text evidence="5">The sequence shown here is derived from an EMBL/GenBank/DDBJ whole genome shotgun (WGS) entry which is preliminary data.</text>
</comment>
<feature type="active site" evidence="2 3">
    <location>
        <position position="325"/>
    </location>
</feature>
<dbReference type="EMBL" id="JANUAU010000006">
    <property type="protein sequence ID" value="MCS3678199.1"/>
    <property type="molecule type" value="Genomic_DNA"/>
</dbReference>
<dbReference type="NCBIfam" id="TIGR01392">
    <property type="entry name" value="homoserO_Ac_trn"/>
    <property type="match status" value="1"/>
</dbReference>
<dbReference type="EC" id="2.3.1.31" evidence="2"/>
<dbReference type="GO" id="GO:0004414">
    <property type="term" value="F:homoserine O-acetyltransferase activity"/>
    <property type="evidence" value="ECO:0007669"/>
    <property type="project" value="UniProtKB-UniRule"/>
</dbReference>
<reference evidence="5" key="1">
    <citation type="submission" date="2022-08" db="EMBL/GenBank/DDBJ databases">
        <title>Genomic Encyclopedia of Type Strains, Phase V (KMG-V): Genome sequencing to study the core and pangenomes of soil and plant-associated prokaryotes.</title>
        <authorList>
            <person name="Whitman W."/>
        </authorList>
    </citation>
    <scope>NUCLEOTIDE SEQUENCE</scope>
    <source>
        <strain evidence="5">0</strain>
    </source>
</reference>
<dbReference type="Gene3D" id="3.40.50.1820">
    <property type="entry name" value="alpha/beta hydrolase"/>
    <property type="match status" value="1"/>
</dbReference>
<dbReference type="GO" id="GO:0009086">
    <property type="term" value="P:methionine biosynthetic process"/>
    <property type="evidence" value="ECO:0007669"/>
    <property type="project" value="UniProtKB-UniRule"/>
</dbReference>
<comment type="similarity">
    <text evidence="2">Belongs to the AB hydrolase superfamily. MetX family.</text>
</comment>
<feature type="active site" evidence="2 3">
    <location>
        <position position="296"/>
    </location>
</feature>
<comment type="subcellular location">
    <subcellularLocation>
        <location evidence="2">Cytoplasm</location>
    </subcellularLocation>
</comment>
<dbReference type="InterPro" id="IPR008220">
    <property type="entry name" value="HAT_MetX-like"/>
</dbReference>
<comment type="subunit">
    <text evidence="2">Homodimer.</text>
</comment>
<evidence type="ECO:0000313" key="6">
    <source>
        <dbReference type="Proteomes" id="UP001155027"/>
    </source>
</evidence>
<feature type="binding site" evidence="2">
    <location>
        <position position="206"/>
    </location>
    <ligand>
        <name>substrate</name>
    </ligand>
</feature>
<comment type="pathway">
    <text evidence="2">Amino-acid biosynthesis; L-methionine biosynthesis via de novo pathway; O-acetyl-L-homoserine from L-homoserine: step 1/1.</text>
</comment>
<evidence type="ECO:0000256" key="2">
    <source>
        <dbReference type="HAMAP-Rule" id="MF_00296"/>
    </source>
</evidence>
<evidence type="ECO:0000256" key="1">
    <source>
        <dbReference type="ARBA" id="ARBA00022679"/>
    </source>
</evidence>
<keyword evidence="2" id="KW-0963">Cytoplasm</keyword>
<sequence>MSQTLTVPTFTLENGTTLRDVPVAYRTWGTLNATGTNAVLVCHALTGDTNVADWWGGLLGPGRALDPTEDFVVCLNVPGSPYGSVAPVTVNPDTGERYGAGFPPFTTRDTVRLHRRALETLGVQRVACAVGGSMGGMHVLEWAFEATDGGAPFVRSLVPIAVGGRHTAWQIGWGAAQRQAIFADPKWRDGTYPPDDPPTNGLATARMMAMVSYRSRPSLDGRFGRDAMPEQDGTPYAVESYLHHHGNKLVDRFDANCYVALTRQMDTHDVARGRGDYAEVLRTIEQPSLVVGIDSDVLYPLSEQEELAEHLPSATLEVLSAPHGHDTFLIELDALNDLVSTWRANICPSVAA</sequence>
<dbReference type="GO" id="GO:0009092">
    <property type="term" value="P:homoserine metabolic process"/>
    <property type="evidence" value="ECO:0007669"/>
    <property type="project" value="TreeGrafter"/>
</dbReference>
<feature type="active site" description="Nucleophile" evidence="2 3">
    <location>
        <position position="133"/>
    </location>
</feature>
<comment type="catalytic activity">
    <reaction evidence="2">
        <text>L-homoserine + acetyl-CoA = O-acetyl-L-homoserine + CoA</text>
        <dbReference type="Rhea" id="RHEA:13701"/>
        <dbReference type="ChEBI" id="CHEBI:57287"/>
        <dbReference type="ChEBI" id="CHEBI:57288"/>
        <dbReference type="ChEBI" id="CHEBI:57476"/>
        <dbReference type="ChEBI" id="CHEBI:57716"/>
        <dbReference type="EC" id="2.3.1.31"/>
    </reaction>
</comment>
<dbReference type="SUPFAM" id="SSF53474">
    <property type="entry name" value="alpha/beta-Hydrolases"/>
    <property type="match status" value="1"/>
</dbReference>
<dbReference type="AlphaFoldDB" id="A0A9X2PX61"/>
<dbReference type="GO" id="GO:0005737">
    <property type="term" value="C:cytoplasm"/>
    <property type="evidence" value="ECO:0007669"/>
    <property type="project" value="UniProtKB-SubCell"/>
</dbReference>
<dbReference type="InterPro" id="IPR000073">
    <property type="entry name" value="AB_hydrolase_1"/>
</dbReference>
<dbReference type="Proteomes" id="UP001155027">
    <property type="component" value="Unassembled WGS sequence"/>
</dbReference>
<keyword evidence="1 2" id="KW-0808">Transferase</keyword>
<dbReference type="HAMAP" id="MF_00296">
    <property type="entry name" value="MetX_acyltransf"/>
    <property type="match status" value="1"/>
</dbReference>
<name>A0A9X2PX61_9BACT</name>
<organism evidence="5 6">
    <name type="scientific">Salinibacter ruber</name>
    <dbReference type="NCBI Taxonomy" id="146919"/>
    <lineage>
        <taxon>Bacteria</taxon>
        <taxon>Pseudomonadati</taxon>
        <taxon>Rhodothermota</taxon>
        <taxon>Rhodothermia</taxon>
        <taxon>Rhodothermales</taxon>
        <taxon>Salinibacteraceae</taxon>
        <taxon>Salinibacter</taxon>
    </lineage>
</organism>
<dbReference type="PANTHER" id="PTHR32268">
    <property type="entry name" value="HOMOSERINE O-ACETYLTRANSFERASE"/>
    <property type="match status" value="1"/>
</dbReference>
<feature type="binding site" evidence="2">
    <location>
        <position position="326"/>
    </location>
    <ligand>
        <name>substrate</name>
    </ligand>
</feature>
<evidence type="ECO:0000256" key="3">
    <source>
        <dbReference type="PIRSR" id="PIRSR000443-1"/>
    </source>
</evidence>
<gene>
    <name evidence="2" type="primary">metXA</name>
    <name evidence="5" type="ORF">GGP71_002129</name>
</gene>
<dbReference type="InterPro" id="IPR029058">
    <property type="entry name" value="AB_hydrolase_fold"/>
</dbReference>
<dbReference type="RefSeq" id="WP_259080507.1">
    <property type="nucleotide sequence ID" value="NZ_JANUAU010000006.1"/>
</dbReference>
<protein>
    <recommendedName>
        <fullName evidence="2">Homoserine O-acetyltransferase</fullName>
        <shortName evidence="2">HAT</shortName>
        <ecNumber evidence="2">2.3.1.31</ecNumber>
    </recommendedName>
    <alternativeName>
        <fullName evidence="2">Homoserine transacetylase</fullName>
        <shortName evidence="2">HTA</shortName>
    </alternativeName>
</protein>
<proteinExistence type="inferred from homology"/>
<keyword evidence="2" id="KW-0486">Methionine biosynthesis</keyword>
<dbReference type="Pfam" id="PF00561">
    <property type="entry name" value="Abhydrolase_1"/>
    <property type="match status" value="1"/>
</dbReference>
<dbReference type="PIRSF" id="PIRSF000443">
    <property type="entry name" value="Homoser_Ac_trans"/>
    <property type="match status" value="1"/>
</dbReference>
<comment type="function">
    <text evidence="2">Transfers an acetyl group from acetyl-CoA to L-homoserine, forming acetyl-L-homoserine.</text>
</comment>
<feature type="domain" description="AB hydrolase-1" evidence="4">
    <location>
        <begin position="37"/>
        <end position="329"/>
    </location>
</feature>
<evidence type="ECO:0000313" key="5">
    <source>
        <dbReference type="EMBL" id="MCS3678199.1"/>
    </source>
</evidence>
<evidence type="ECO:0000259" key="4">
    <source>
        <dbReference type="Pfam" id="PF00561"/>
    </source>
</evidence>
<dbReference type="NCBIfam" id="NF001209">
    <property type="entry name" value="PRK00175.1"/>
    <property type="match status" value="1"/>
</dbReference>